<protein>
    <submittedName>
        <fullName evidence="2">Uncharacterized protein</fullName>
    </submittedName>
</protein>
<name>A0A3N2PVV5_SODAK</name>
<evidence type="ECO:0000313" key="2">
    <source>
        <dbReference type="EMBL" id="ROT38633.1"/>
    </source>
</evidence>
<reference evidence="2 3" key="1">
    <citation type="journal article" date="2018" name="Mol. Ecol.">
        <title>The obligate alkalophilic soda-lake fungus Sodiomyces alkalinus has shifted to a protein diet.</title>
        <authorList>
            <person name="Grum-Grzhimaylo A.A."/>
            <person name="Falkoski D.L."/>
            <person name="van den Heuvel J."/>
            <person name="Valero-Jimenez C.A."/>
            <person name="Min B."/>
            <person name="Choi I.G."/>
            <person name="Lipzen A."/>
            <person name="Daum C.G."/>
            <person name="Aanen D.K."/>
            <person name="Tsang A."/>
            <person name="Henrissat B."/>
            <person name="Bilanenko E.N."/>
            <person name="de Vries R.P."/>
            <person name="van Kan J.A.L."/>
            <person name="Grigoriev I.V."/>
            <person name="Debets A.J.M."/>
        </authorList>
    </citation>
    <scope>NUCLEOTIDE SEQUENCE [LARGE SCALE GENOMIC DNA]</scope>
    <source>
        <strain evidence="2 3">F11</strain>
    </source>
</reference>
<dbReference type="RefSeq" id="XP_028466439.1">
    <property type="nucleotide sequence ID" value="XM_028614200.1"/>
</dbReference>
<evidence type="ECO:0000313" key="3">
    <source>
        <dbReference type="Proteomes" id="UP000272025"/>
    </source>
</evidence>
<evidence type="ECO:0000256" key="1">
    <source>
        <dbReference type="SAM" id="MobiDB-lite"/>
    </source>
</evidence>
<dbReference type="GeneID" id="39582678"/>
<sequence length="179" mass="20232">MEEQLAAWLNGRASDFGSEDWSASTIEVPWGHSTGRYMVLRFWDKPLQPGTFPTDWHRRLGFWKLIVTPTLVYTGRYVIAKLRHASTKTTEVKPFYPYQEAGWAEFLTEPTRPSKRQGDVHGSPVRKLVGVTIKDGFNPSPPSVPKLLVPGPPPFSSSRRYPNFRETGFPRQISGCSAP</sequence>
<accession>A0A3N2PVV5</accession>
<keyword evidence="3" id="KW-1185">Reference proteome</keyword>
<dbReference type="Proteomes" id="UP000272025">
    <property type="component" value="Unassembled WGS sequence"/>
</dbReference>
<feature type="compositionally biased region" description="Pro residues" evidence="1">
    <location>
        <begin position="139"/>
        <end position="155"/>
    </location>
</feature>
<feature type="region of interest" description="Disordered" evidence="1">
    <location>
        <begin position="136"/>
        <end position="179"/>
    </location>
</feature>
<dbReference type="EMBL" id="ML119055">
    <property type="protein sequence ID" value="ROT38633.1"/>
    <property type="molecule type" value="Genomic_DNA"/>
</dbReference>
<dbReference type="AlphaFoldDB" id="A0A3N2PVV5"/>
<proteinExistence type="predicted"/>
<gene>
    <name evidence="2" type="ORF">SODALDRAFT_359735</name>
</gene>
<organism evidence="2 3">
    <name type="scientific">Sodiomyces alkalinus (strain CBS 110278 / VKM F-3762 / F11)</name>
    <name type="common">Alkaliphilic filamentous fungus</name>
    <dbReference type="NCBI Taxonomy" id="1314773"/>
    <lineage>
        <taxon>Eukaryota</taxon>
        <taxon>Fungi</taxon>
        <taxon>Dikarya</taxon>
        <taxon>Ascomycota</taxon>
        <taxon>Pezizomycotina</taxon>
        <taxon>Sordariomycetes</taxon>
        <taxon>Hypocreomycetidae</taxon>
        <taxon>Glomerellales</taxon>
        <taxon>Plectosphaerellaceae</taxon>
        <taxon>Sodiomyces</taxon>
    </lineage>
</organism>